<feature type="region of interest" description="Disordered" evidence="5">
    <location>
        <begin position="363"/>
        <end position="387"/>
    </location>
</feature>
<dbReference type="SUPFAM" id="SSF46689">
    <property type="entry name" value="Homeodomain-like"/>
    <property type="match status" value="1"/>
</dbReference>
<dbReference type="InterPro" id="IPR054353">
    <property type="entry name" value="IstA-like_C"/>
</dbReference>
<dbReference type="Proteomes" id="UP000245911">
    <property type="component" value="Unassembled WGS sequence"/>
</dbReference>
<sequence length="410" mass="46800">MKGLREIVLIHDLKKQGLSISAIARKVGSDRKTVRKYLDRGLEAPVYGPRRPRERVLEPYERYLSERVQTYPDLSGARLLREIRELGYNGGYTAVTDFLREVRPSRQAQFERRFETPPGKQAQVDFAEFTVEFTDEPGVVRKVWLFSMVLGHSRWLWGRFVASQNLHSVLRCHIAAFTAIGGVPAEILYDRMKTAVVGEDEAGVVTYNASLVALLNHYGAVPRACQPYRAKTKGKVERPFRYIRQDFFLARTFRNIDDLNSQFDAWRTEVANPRTHATTRRVVNEAFAEEHPHLKSLPVIPYSAVLTVERRVSKEGMVSVGGNFYSVPDTTRRRTLEVQHHTTELRIFEDGRLIARHPVLEGKARRRVDPAHRKAPPKTPVPASLPQTRHRPLEFYGAVGRRLAAVGGRS</sequence>
<dbReference type="OrthoDB" id="2065409at2"/>
<evidence type="ECO:0000256" key="5">
    <source>
        <dbReference type="SAM" id="MobiDB-lite"/>
    </source>
</evidence>
<dbReference type="InterPro" id="IPR001584">
    <property type="entry name" value="Integrase_cat-core"/>
</dbReference>
<dbReference type="Pfam" id="PF00665">
    <property type="entry name" value="rve"/>
    <property type="match status" value="1"/>
</dbReference>
<feature type="compositionally biased region" description="Basic and acidic residues" evidence="5">
    <location>
        <begin position="363"/>
        <end position="372"/>
    </location>
</feature>
<name>A0A2T8HP54_9RHOB</name>
<dbReference type="InterPro" id="IPR036397">
    <property type="entry name" value="RNaseH_sf"/>
</dbReference>
<dbReference type="AlphaFoldDB" id="A0A2T8HP54"/>
<gene>
    <name evidence="8" type="ORF">DDE20_18780</name>
</gene>
<dbReference type="GO" id="GO:0003677">
    <property type="term" value="F:DNA binding"/>
    <property type="evidence" value="ECO:0007669"/>
    <property type="project" value="UniProtKB-KW"/>
</dbReference>
<dbReference type="PANTHER" id="PTHR35004">
    <property type="entry name" value="TRANSPOSASE RV3428C-RELATED"/>
    <property type="match status" value="1"/>
</dbReference>
<dbReference type="PROSITE" id="PS50994">
    <property type="entry name" value="INTEGRASE"/>
    <property type="match status" value="1"/>
</dbReference>
<keyword evidence="9" id="KW-1185">Reference proteome</keyword>
<evidence type="ECO:0000259" key="7">
    <source>
        <dbReference type="PROSITE" id="PS50994"/>
    </source>
</evidence>
<evidence type="ECO:0000259" key="6">
    <source>
        <dbReference type="PROSITE" id="PS50531"/>
    </source>
</evidence>
<reference evidence="8 9" key="1">
    <citation type="submission" date="2018-04" db="EMBL/GenBank/DDBJ databases">
        <title>Pararhodobacter oceanense sp. nov., isolated from marine intertidal sediment.</title>
        <authorList>
            <person name="Wang X.-L."/>
            <person name="Du Z.-J."/>
        </authorList>
    </citation>
    <scope>NUCLEOTIDE SEQUENCE [LARGE SCALE GENOMIC DNA]</scope>
    <source>
        <strain evidence="8 9">AM505</strain>
    </source>
</reference>
<evidence type="ECO:0000256" key="1">
    <source>
        <dbReference type="ARBA" id="ARBA00009277"/>
    </source>
</evidence>
<dbReference type="Pfam" id="PF22483">
    <property type="entry name" value="Mu-transpos_C_2"/>
    <property type="match status" value="1"/>
</dbReference>
<comment type="caution">
    <text evidence="8">The sequence shown here is derived from an EMBL/GenBank/DDBJ whole genome shotgun (WGS) entry which is preliminary data.</text>
</comment>
<feature type="domain" description="HTH IS21-type" evidence="6">
    <location>
        <begin position="5"/>
        <end position="68"/>
    </location>
</feature>
<keyword evidence="2" id="KW-0815">Transposition</keyword>
<dbReference type="GO" id="GO:0015074">
    <property type="term" value="P:DNA integration"/>
    <property type="evidence" value="ECO:0007669"/>
    <property type="project" value="InterPro"/>
</dbReference>
<dbReference type="EMBL" id="QDKM01000025">
    <property type="protein sequence ID" value="PVH27224.1"/>
    <property type="molecule type" value="Genomic_DNA"/>
</dbReference>
<dbReference type="InterPro" id="IPR012337">
    <property type="entry name" value="RNaseH-like_sf"/>
</dbReference>
<keyword evidence="4" id="KW-0233">DNA recombination</keyword>
<proteinExistence type="inferred from homology"/>
<dbReference type="SUPFAM" id="SSF53098">
    <property type="entry name" value="Ribonuclease H-like"/>
    <property type="match status" value="1"/>
</dbReference>
<dbReference type="NCBIfam" id="NF033546">
    <property type="entry name" value="transpos_IS21"/>
    <property type="match status" value="1"/>
</dbReference>
<accession>A0A2T8HP54</accession>
<evidence type="ECO:0000313" key="9">
    <source>
        <dbReference type="Proteomes" id="UP000245911"/>
    </source>
</evidence>
<comment type="similarity">
    <text evidence="1">Belongs to the transposase IS21/IS408/IS1162 family.</text>
</comment>
<feature type="domain" description="Integrase catalytic" evidence="7">
    <location>
        <begin position="113"/>
        <end position="291"/>
    </location>
</feature>
<protein>
    <submittedName>
        <fullName evidence="8">IS21 family transposase</fullName>
    </submittedName>
</protein>
<dbReference type="PROSITE" id="PS50531">
    <property type="entry name" value="HTH_IS21"/>
    <property type="match status" value="1"/>
</dbReference>
<evidence type="ECO:0000256" key="3">
    <source>
        <dbReference type="ARBA" id="ARBA00023125"/>
    </source>
</evidence>
<dbReference type="Gene3D" id="3.30.420.10">
    <property type="entry name" value="Ribonuclease H-like superfamily/Ribonuclease H"/>
    <property type="match status" value="1"/>
</dbReference>
<dbReference type="RefSeq" id="WP_116560043.1">
    <property type="nucleotide sequence ID" value="NZ_QDKM01000025.1"/>
</dbReference>
<evidence type="ECO:0000256" key="4">
    <source>
        <dbReference type="ARBA" id="ARBA00023172"/>
    </source>
</evidence>
<evidence type="ECO:0000256" key="2">
    <source>
        <dbReference type="ARBA" id="ARBA00022578"/>
    </source>
</evidence>
<keyword evidence="3" id="KW-0238">DNA-binding</keyword>
<dbReference type="InterPro" id="IPR017894">
    <property type="entry name" value="HTH_IS21_transposase_type"/>
</dbReference>
<dbReference type="InterPro" id="IPR009057">
    <property type="entry name" value="Homeodomain-like_sf"/>
</dbReference>
<dbReference type="Gene3D" id="1.10.10.60">
    <property type="entry name" value="Homeodomain-like"/>
    <property type="match status" value="1"/>
</dbReference>
<dbReference type="GO" id="GO:0006310">
    <property type="term" value="P:DNA recombination"/>
    <property type="evidence" value="ECO:0007669"/>
    <property type="project" value="UniProtKB-KW"/>
</dbReference>
<dbReference type="PANTHER" id="PTHR35004:SF6">
    <property type="entry name" value="TRANSPOSASE"/>
    <property type="match status" value="1"/>
</dbReference>
<evidence type="ECO:0000313" key="8">
    <source>
        <dbReference type="EMBL" id="PVH27224.1"/>
    </source>
</evidence>
<dbReference type="GO" id="GO:0032196">
    <property type="term" value="P:transposition"/>
    <property type="evidence" value="ECO:0007669"/>
    <property type="project" value="UniProtKB-KW"/>
</dbReference>
<organism evidence="8 9">
    <name type="scientific">Pararhodobacter oceanensis</name>
    <dbReference type="NCBI Taxonomy" id="2172121"/>
    <lineage>
        <taxon>Bacteria</taxon>
        <taxon>Pseudomonadati</taxon>
        <taxon>Pseudomonadota</taxon>
        <taxon>Alphaproteobacteria</taxon>
        <taxon>Rhodobacterales</taxon>
        <taxon>Paracoccaceae</taxon>
        <taxon>Pararhodobacter</taxon>
    </lineage>
</organism>